<keyword evidence="2" id="KW-0031">Aminopeptidase</keyword>
<dbReference type="SUPFAM" id="SSF53187">
    <property type="entry name" value="Zn-dependent exopeptidases"/>
    <property type="match status" value="1"/>
</dbReference>
<keyword evidence="2" id="KW-0378">Hydrolase</keyword>
<dbReference type="RefSeq" id="WP_197446789.1">
    <property type="nucleotide sequence ID" value="NZ_CP036426.1"/>
</dbReference>
<dbReference type="EC" id="3.4.11.6" evidence="2"/>
<dbReference type="EMBL" id="CP036426">
    <property type="protein sequence ID" value="QDV33660.1"/>
    <property type="molecule type" value="Genomic_DNA"/>
</dbReference>
<reference evidence="2 3" key="1">
    <citation type="submission" date="2019-02" db="EMBL/GenBank/DDBJ databases">
        <title>Deep-cultivation of Planctomycetes and their phenomic and genomic characterization uncovers novel biology.</title>
        <authorList>
            <person name="Wiegand S."/>
            <person name="Jogler M."/>
            <person name="Boedeker C."/>
            <person name="Pinto D."/>
            <person name="Vollmers J."/>
            <person name="Rivas-Marin E."/>
            <person name="Kohn T."/>
            <person name="Peeters S.H."/>
            <person name="Heuer A."/>
            <person name="Rast P."/>
            <person name="Oberbeckmann S."/>
            <person name="Bunk B."/>
            <person name="Jeske O."/>
            <person name="Meyerdierks A."/>
            <person name="Storesund J.E."/>
            <person name="Kallscheuer N."/>
            <person name="Luecker S."/>
            <person name="Lage O.M."/>
            <person name="Pohl T."/>
            <person name="Merkel B.J."/>
            <person name="Hornburger P."/>
            <person name="Mueller R.-W."/>
            <person name="Bruemmer F."/>
            <person name="Labrenz M."/>
            <person name="Spormann A.M."/>
            <person name="Op den Camp H."/>
            <person name="Overmann J."/>
            <person name="Amann R."/>
            <person name="Jetten M.S.M."/>
            <person name="Mascher T."/>
            <person name="Medema M.H."/>
            <person name="Devos D.P."/>
            <person name="Kaster A.-K."/>
            <person name="Ovreas L."/>
            <person name="Rohde M."/>
            <person name="Galperin M.Y."/>
            <person name="Jogler C."/>
        </authorList>
    </citation>
    <scope>NUCLEOTIDE SEQUENCE [LARGE SCALE GENOMIC DNA]</scope>
    <source>
        <strain evidence="2 3">ElP</strain>
    </source>
</reference>
<dbReference type="GO" id="GO:0004177">
    <property type="term" value="F:aminopeptidase activity"/>
    <property type="evidence" value="ECO:0007669"/>
    <property type="project" value="UniProtKB-KW"/>
</dbReference>
<evidence type="ECO:0000313" key="3">
    <source>
        <dbReference type="Proteomes" id="UP000317835"/>
    </source>
</evidence>
<dbReference type="Pfam" id="PF04389">
    <property type="entry name" value="Peptidase_M28"/>
    <property type="match status" value="1"/>
</dbReference>
<dbReference type="InterPro" id="IPR007484">
    <property type="entry name" value="Peptidase_M28"/>
</dbReference>
<dbReference type="PANTHER" id="PTHR12147:SF26">
    <property type="entry name" value="PEPTIDASE M28 DOMAIN-CONTAINING PROTEIN"/>
    <property type="match status" value="1"/>
</dbReference>
<dbReference type="KEGG" id="tpla:ElP_15360"/>
<dbReference type="GO" id="GO:0008235">
    <property type="term" value="F:metalloexopeptidase activity"/>
    <property type="evidence" value="ECO:0007669"/>
    <property type="project" value="InterPro"/>
</dbReference>
<organism evidence="2 3">
    <name type="scientific">Tautonia plasticadhaerens</name>
    <dbReference type="NCBI Taxonomy" id="2527974"/>
    <lineage>
        <taxon>Bacteria</taxon>
        <taxon>Pseudomonadati</taxon>
        <taxon>Planctomycetota</taxon>
        <taxon>Planctomycetia</taxon>
        <taxon>Isosphaerales</taxon>
        <taxon>Isosphaeraceae</taxon>
        <taxon>Tautonia</taxon>
    </lineage>
</organism>
<feature type="domain" description="Peptidase M28" evidence="1">
    <location>
        <begin position="89"/>
        <end position="288"/>
    </location>
</feature>
<dbReference type="GO" id="GO:0006508">
    <property type="term" value="P:proteolysis"/>
    <property type="evidence" value="ECO:0007669"/>
    <property type="project" value="InterPro"/>
</dbReference>
<dbReference type="InterPro" id="IPR045175">
    <property type="entry name" value="M28_fam"/>
</dbReference>
<dbReference type="Gene3D" id="3.40.630.10">
    <property type="entry name" value="Zn peptidases"/>
    <property type="match status" value="1"/>
</dbReference>
<dbReference type="PANTHER" id="PTHR12147">
    <property type="entry name" value="METALLOPEPTIDASE M28 FAMILY MEMBER"/>
    <property type="match status" value="1"/>
</dbReference>
<keyword evidence="2" id="KW-0645">Protease</keyword>
<evidence type="ECO:0000313" key="2">
    <source>
        <dbReference type="EMBL" id="QDV33660.1"/>
    </source>
</evidence>
<proteinExistence type="predicted"/>
<sequence>MWVLIGIAALAFCGPIAPVEAEDRALPGRARLEADVFRLASPEFEGRSGDGARAAGDFLIDRLRGLGLEPAFDGRFDQEFAAGDLRGRNIAALLPGSDPDRSEVVILSAHYDHLGIRGGRLFPGADDNATAVAMVLEVARRLAGQAEPPTRGILFVFFDLEERGLLGSQHFVREPPLPRDRIGLFMTADMLGRSLAGVGGDSLFIMGTEHAPGLRPWIFEAAEGLPLSVGVVGADLLAIDRSDYGPFRQRSIPFLFFSTGESPAYHTPDDLPETIDYGKLSAATALIERVVRRACSADELPGWTPDREPWIEEAVAIREVLAMLLEHEEELEIPALQKSMMSGMVERIGGWVEEGSLTPPQRMSMLRVAQVVLFTVL</sequence>
<protein>
    <submittedName>
        <fullName evidence="2">Aminopeptidase YwaD</fullName>
        <ecNumber evidence="2">3.4.11.6</ecNumber>
    </submittedName>
</protein>
<gene>
    <name evidence="2" type="primary">ywaD_3</name>
    <name evidence="2" type="ORF">ElP_15360</name>
</gene>
<dbReference type="Proteomes" id="UP000317835">
    <property type="component" value="Chromosome"/>
</dbReference>
<dbReference type="AlphaFoldDB" id="A0A518GYI6"/>
<accession>A0A518GYI6</accession>
<name>A0A518GYI6_9BACT</name>
<keyword evidence="3" id="KW-1185">Reference proteome</keyword>
<evidence type="ECO:0000259" key="1">
    <source>
        <dbReference type="Pfam" id="PF04389"/>
    </source>
</evidence>